<name>A0A645HE33_9ZZZZ</name>
<reference evidence="1" key="1">
    <citation type="submission" date="2019-08" db="EMBL/GenBank/DDBJ databases">
        <authorList>
            <person name="Kucharzyk K."/>
            <person name="Murdoch R.W."/>
            <person name="Higgins S."/>
            <person name="Loffler F."/>
        </authorList>
    </citation>
    <scope>NUCLEOTIDE SEQUENCE</scope>
</reference>
<dbReference type="AlphaFoldDB" id="A0A645HE33"/>
<gene>
    <name evidence="1" type="ORF">SDC9_184787</name>
</gene>
<dbReference type="EMBL" id="VSSQ01091819">
    <property type="protein sequence ID" value="MPN37271.1"/>
    <property type="molecule type" value="Genomic_DNA"/>
</dbReference>
<proteinExistence type="predicted"/>
<protein>
    <submittedName>
        <fullName evidence="1">Uncharacterized protein</fullName>
    </submittedName>
</protein>
<evidence type="ECO:0000313" key="1">
    <source>
        <dbReference type="EMBL" id="MPN37271.1"/>
    </source>
</evidence>
<accession>A0A645HE33</accession>
<sequence length="187" mass="20376">MAPACRGRGGLRFLGFCAACRPVRSDGQGRCHRIHGKPEFHGAIVRLRDYGHCGQSADPGVLRCGGAWHGGDAANGARGGDLLPVPDADSVARVLHYRTCSDDPGRTHAARPVLFAKHQLAVQICDAWRLVRECLDRRHADQFRCAPGFDGGRHLGLGYALHVHDFRLEGRAGRPVECFAVDRRIPS</sequence>
<organism evidence="1">
    <name type="scientific">bioreactor metagenome</name>
    <dbReference type="NCBI Taxonomy" id="1076179"/>
    <lineage>
        <taxon>unclassified sequences</taxon>
        <taxon>metagenomes</taxon>
        <taxon>ecological metagenomes</taxon>
    </lineage>
</organism>
<comment type="caution">
    <text evidence="1">The sequence shown here is derived from an EMBL/GenBank/DDBJ whole genome shotgun (WGS) entry which is preliminary data.</text>
</comment>